<reference evidence="1" key="2">
    <citation type="submission" date="2015-07" db="EMBL/GenBank/DDBJ databases">
        <authorList>
            <person name="Noorani M."/>
        </authorList>
    </citation>
    <scope>NUCLEOTIDE SEQUENCE</scope>
    <source>
        <strain evidence="1">Yugu1</strain>
    </source>
</reference>
<sequence>MSLSTLLAQHPHLFPDISNNIHELPVIHVHKPELEHIIFMKQYLNEGILFNCLSSPLKHCMQWLKYSKHSFDIVLAKIHPTSFLKSLMPYFMPQNCYPYQFL</sequence>
<name>A0A368QJI2_SETIT</name>
<dbReference type="AlphaFoldDB" id="A0A368QJI2"/>
<organism evidence="1">
    <name type="scientific">Setaria italica</name>
    <name type="common">Foxtail millet</name>
    <name type="synonym">Panicum italicum</name>
    <dbReference type="NCBI Taxonomy" id="4555"/>
    <lineage>
        <taxon>Eukaryota</taxon>
        <taxon>Viridiplantae</taxon>
        <taxon>Streptophyta</taxon>
        <taxon>Embryophyta</taxon>
        <taxon>Tracheophyta</taxon>
        <taxon>Spermatophyta</taxon>
        <taxon>Magnoliopsida</taxon>
        <taxon>Liliopsida</taxon>
        <taxon>Poales</taxon>
        <taxon>Poaceae</taxon>
        <taxon>PACMAD clade</taxon>
        <taxon>Panicoideae</taxon>
        <taxon>Panicodae</taxon>
        <taxon>Paniceae</taxon>
        <taxon>Cenchrinae</taxon>
        <taxon>Setaria</taxon>
    </lineage>
</organism>
<protein>
    <submittedName>
        <fullName evidence="1">Uncharacterized protein</fullName>
    </submittedName>
</protein>
<evidence type="ECO:0000313" key="1">
    <source>
        <dbReference type="EMBL" id="RCV18101.1"/>
    </source>
</evidence>
<dbReference type="EMBL" id="CM003530">
    <property type="protein sequence ID" value="RCV18101.1"/>
    <property type="molecule type" value="Genomic_DNA"/>
</dbReference>
<proteinExistence type="predicted"/>
<gene>
    <name evidence="1" type="ORF">SETIT_3G273600v2</name>
</gene>
<reference evidence="1" key="1">
    <citation type="journal article" date="2012" name="Nat. Biotechnol.">
        <title>Reference genome sequence of the model plant Setaria.</title>
        <authorList>
            <person name="Bennetzen J.L."/>
            <person name="Schmutz J."/>
            <person name="Wang H."/>
            <person name="Percifield R."/>
            <person name="Hawkins J."/>
            <person name="Pontaroli A.C."/>
            <person name="Estep M."/>
            <person name="Feng L."/>
            <person name="Vaughn J.N."/>
            <person name="Grimwood J."/>
            <person name="Jenkins J."/>
            <person name="Barry K."/>
            <person name="Lindquist E."/>
            <person name="Hellsten U."/>
            <person name="Deshpande S."/>
            <person name="Wang X."/>
            <person name="Wu X."/>
            <person name="Mitros T."/>
            <person name="Triplett J."/>
            <person name="Yang X."/>
            <person name="Ye C.Y."/>
            <person name="Mauro-Herrera M."/>
            <person name="Wang L."/>
            <person name="Li P."/>
            <person name="Sharma M."/>
            <person name="Sharma R."/>
            <person name="Ronald P.C."/>
            <person name="Panaud O."/>
            <person name="Kellogg E.A."/>
            <person name="Brutnell T.P."/>
            <person name="Doust A.N."/>
            <person name="Tuskan G.A."/>
            <person name="Rokhsar D."/>
            <person name="Devos K.M."/>
        </authorList>
    </citation>
    <scope>NUCLEOTIDE SEQUENCE [LARGE SCALE GENOMIC DNA]</scope>
    <source>
        <strain evidence="1">Yugu1</strain>
    </source>
</reference>
<accession>A0A368QJI2</accession>